<name>A0A5N0TDG3_9GAMM</name>
<protein>
    <submittedName>
        <fullName evidence="2">TraB/GumN family protein</fullName>
    </submittedName>
</protein>
<dbReference type="InterPro" id="IPR047111">
    <property type="entry name" value="YbaP-like"/>
</dbReference>
<gene>
    <name evidence="2" type="ORF">F3N42_04570</name>
</gene>
<feature type="chain" id="PRO_5024275820" evidence="1">
    <location>
        <begin position="28"/>
        <end position="304"/>
    </location>
</feature>
<dbReference type="InterPro" id="IPR002816">
    <property type="entry name" value="TraB/PrgY/GumN_fam"/>
</dbReference>
<dbReference type="EMBL" id="VYXP01000003">
    <property type="protein sequence ID" value="KAA9132504.1"/>
    <property type="molecule type" value="Genomic_DNA"/>
</dbReference>
<evidence type="ECO:0000313" key="2">
    <source>
        <dbReference type="EMBL" id="KAA9132504.1"/>
    </source>
</evidence>
<dbReference type="RefSeq" id="WP_150863214.1">
    <property type="nucleotide sequence ID" value="NZ_VYXP01000003.1"/>
</dbReference>
<keyword evidence="3" id="KW-1185">Reference proteome</keyword>
<dbReference type="PANTHER" id="PTHR40590">
    <property type="entry name" value="CYTOPLASMIC PROTEIN-RELATED"/>
    <property type="match status" value="1"/>
</dbReference>
<dbReference type="CDD" id="cd14789">
    <property type="entry name" value="Tiki"/>
    <property type="match status" value="1"/>
</dbReference>
<reference evidence="2 3" key="1">
    <citation type="submission" date="2019-09" db="EMBL/GenBank/DDBJ databases">
        <title>Wenzhouxiangella sp. Genome sequencing and assembly.</title>
        <authorList>
            <person name="Zhang R."/>
        </authorList>
    </citation>
    <scope>NUCLEOTIDE SEQUENCE [LARGE SCALE GENOMIC DNA]</scope>
    <source>
        <strain evidence="2 3">W260</strain>
    </source>
</reference>
<accession>A0A5N0TDG3</accession>
<proteinExistence type="predicted"/>
<feature type="signal peptide" evidence="1">
    <location>
        <begin position="1"/>
        <end position="27"/>
    </location>
</feature>
<dbReference type="Pfam" id="PF01963">
    <property type="entry name" value="TraB_PrgY_gumN"/>
    <property type="match status" value="1"/>
</dbReference>
<dbReference type="AlphaFoldDB" id="A0A5N0TDG3"/>
<dbReference type="Proteomes" id="UP000325372">
    <property type="component" value="Unassembled WGS sequence"/>
</dbReference>
<dbReference type="PANTHER" id="PTHR40590:SF1">
    <property type="entry name" value="CYTOPLASMIC PROTEIN"/>
    <property type="match status" value="1"/>
</dbReference>
<sequence>MISIRKHAVVGLALVLGLCVGAGTARADALYWAVERDGETAGYLLGTVHSEDPRVLDYTESFLDTLGSCETFAMELVPDLPTMAELTRTMQLPEGQDLAAMLGQQRFEQVTAALAGYGVPEFAARRLKPWAVMMMLSMPPPRSGLFMDFSLSLRAAGAGLDVVGLETLEQQLAFMEELTVEAQIEMLDQAVAEVDRVAEIHTGLVDTYLEGSMASLLAESDEQMATLSAETQAYFQAEGIDRRNERMVNNAVPLLREGCTFIAVGALHLPGETGLVQGLGRAGFELKPLALPLNGLDEASEIRP</sequence>
<evidence type="ECO:0000313" key="3">
    <source>
        <dbReference type="Proteomes" id="UP000325372"/>
    </source>
</evidence>
<evidence type="ECO:0000256" key="1">
    <source>
        <dbReference type="SAM" id="SignalP"/>
    </source>
</evidence>
<organism evidence="2 3">
    <name type="scientific">Marinihelvus fidelis</name>
    <dbReference type="NCBI Taxonomy" id="2613842"/>
    <lineage>
        <taxon>Bacteria</taxon>
        <taxon>Pseudomonadati</taxon>
        <taxon>Pseudomonadota</taxon>
        <taxon>Gammaproteobacteria</taxon>
        <taxon>Chromatiales</taxon>
        <taxon>Wenzhouxiangellaceae</taxon>
        <taxon>Marinihelvus</taxon>
    </lineage>
</organism>
<keyword evidence="1" id="KW-0732">Signal</keyword>
<comment type="caution">
    <text evidence="2">The sequence shown here is derived from an EMBL/GenBank/DDBJ whole genome shotgun (WGS) entry which is preliminary data.</text>
</comment>